<organism evidence="2 3">
    <name type="scientific">Psilocybe cf. subviscida</name>
    <dbReference type="NCBI Taxonomy" id="2480587"/>
    <lineage>
        <taxon>Eukaryota</taxon>
        <taxon>Fungi</taxon>
        <taxon>Dikarya</taxon>
        <taxon>Basidiomycota</taxon>
        <taxon>Agaricomycotina</taxon>
        <taxon>Agaricomycetes</taxon>
        <taxon>Agaricomycetidae</taxon>
        <taxon>Agaricales</taxon>
        <taxon>Agaricineae</taxon>
        <taxon>Strophariaceae</taxon>
        <taxon>Psilocybe</taxon>
    </lineage>
</organism>
<proteinExistence type="predicted"/>
<sequence>MATHPVEHAQNQPGESLGMTPTIPPAPTTESLTTLEAIEKLVNATVNTANDLPAHAPNALQIKEIATQLKDSLTVLKKDTTILRRLFFAKKSKKGISDLNTKITKLDDDIKASTTELQRINEECKRRAGEIMDAAAKAHGRSHSYNEFHRGLLKVVKDALNDPNFDDPGPEPGRIVSQKAIEKIVEVSDRETERYNRESAARAEAERRKNEPQSLPPPPRKYSKAKLITE</sequence>
<feature type="compositionally biased region" description="Basic and acidic residues" evidence="1">
    <location>
        <begin position="187"/>
        <end position="211"/>
    </location>
</feature>
<comment type="caution">
    <text evidence="2">The sequence shown here is derived from an EMBL/GenBank/DDBJ whole genome shotgun (WGS) entry which is preliminary data.</text>
</comment>
<protein>
    <submittedName>
        <fullName evidence="2">Uncharacterized protein</fullName>
    </submittedName>
</protein>
<keyword evidence="3" id="KW-1185">Reference proteome</keyword>
<name>A0A8H5B1P9_9AGAR</name>
<reference evidence="2 3" key="1">
    <citation type="journal article" date="2020" name="ISME J.">
        <title>Uncovering the hidden diversity of litter-decomposition mechanisms in mushroom-forming fungi.</title>
        <authorList>
            <person name="Floudas D."/>
            <person name="Bentzer J."/>
            <person name="Ahren D."/>
            <person name="Johansson T."/>
            <person name="Persson P."/>
            <person name="Tunlid A."/>
        </authorList>
    </citation>
    <scope>NUCLEOTIDE SEQUENCE [LARGE SCALE GENOMIC DNA]</scope>
    <source>
        <strain evidence="2 3">CBS 101986</strain>
    </source>
</reference>
<feature type="region of interest" description="Disordered" evidence="1">
    <location>
        <begin position="1"/>
        <end position="29"/>
    </location>
</feature>
<evidence type="ECO:0000256" key="1">
    <source>
        <dbReference type="SAM" id="MobiDB-lite"/>
    </source>
</evidence>
<dbReference type="EMBL" id="JAACJJ010000043">
    <property type="protein sequence ID" value="KAF5315017.1"/>
    <property type="molecule type" value="Genomic_DNA"/>
</dbReference>
<feature type="region of interest" description="Disordered" evidence="1">
    <location>
        <begin position="187"/>
        <end position="230"/>
    </location>
</feature>
<gene>
    <name evidence="2" type="ORF">D9619_007422</name>
</gene>
<dbReference type="AlphaFoldDB" id="A0A8H5B1P9"/>
<dbReference type="Proteomes" id="UP000567179">
    <property type="component" value="Unassembled WGS sequence"/>
</dbReference>
<evidence type="ECO:0000313" key="2">
    <source>
        <dbReference type="EMBL" id="KAF5315017.1"/>
    </source>
</evidence>
<accession>A0A8H5B1P9</accession>
<evidence type="ECO:0000313" key="3">
    <source>
        <dbReference type="Proteomes" id="UP000567179"/>
    </source>
</evidence>